<organism evidence="3">
    <name type="scientific">Phallusia mammillata</name>
    <dbReference type="NCBI Taxonomy" id="59560"/>
    <lineage>
        <taxon>Eukaryota</taxon>
        <taxon>Metazoa</taxon>
        <taxon>Chordata</taxon>
        <taxon>Tunicata</taxon>
        <taxon>Ascidiacea</taxon>
        <taxon>Phlebobranchia</taxon>
        <taxon>Ascidiidae</taxon>
        <taxon>Phallusia</taxon>
    </lineage>
</organism>
<name>A0A6F9D6J9_9ASCI</name>
<evidence type="ECO:0000256" key="2">
    <source>
        <dbReference type="SAM" id="MobiDB-lite"/>
    </source>
</evidence>
<protein>
    <submittedName>
        <fullName evidence="3">Axonemal dynein light chain domain-containing protein 1-like</fullName>
    </submittedName>
</protein>
<evidence type="ECO:0000256" key="1">
    <source>
        <dbReference type="ARBA" id="ARBA00023054"/>
    </source>
</evidence>
<dbReference type="GO" id="GO:0005737">
    <property type="term" value="C:cytoplasm"/>
    <property type="evidence" value="ECO:0007669"/>
    <property type="project" value="UniProtKB-ARBA"/>
</dbReference>
<dbReference type="EMBL" id="LR783222">
    <property type="protein sequence ID" value="CAB3224803.1"/>
    <property type="molecule type" value="mRNA"/>
</dbReference>
<feature type="compositionally biased region" description="Polar residues" evidence="2">
    <location>
        <begin position="982"/>
        <end position="996"/>
    </location>
</feature>
<dbReference type="InterPro" id="IPR019347">
    <property type="entry name" value="Axonemal_dynein_light_chain"/>
</dbReference>
<dbReference type="PANTHER" id="PTHR23052:SF1">
    <property type="entry name" value="AXONEMAL DYNEIN LIGHT CHAIN DOMAIN-CONTAINING PROTEIN 1"/>
    <property type="match status" value="1"/>
</dbReference>
<feature type="compositionally biased region" description="Polar residues" evidence="2">
    <location>
        <begin position="941"/>
        <end position="957"/>
    </location>
</feature>
<feature type="region of interest" description="Disordered" evidence="2">
    <location>
        <begin position="1"/>
        <end position="47"/>
    </location>
</feature>
<feature type="region of interest" description="Disordered" evidence="2">
    <location>
        <begin position="1052"/>
        <end position="1080"/>
    </location>
</feature>
<dbReference type="Pfam" id="PF10211">
    <property type="entry name" value="Ax_dynein_light"/>
    <property type="match status" value="1"/>
</dbReference>
<reference evidence="3" key="1">
    <citation type="submission" date="2020-04" db="EMBL/GenBank/DDBJ databases">
        <authorList>
            <person name="Neveu A P."/>
        </authorList>
    </citation>
    <scope>NUCLEOTIDE SEQUENCE</scope>
    <source>
        <tissue evidence="3">Whole embryo</tissue>
    </source>
</reference>
<feature type="region of interest" description="Disordered" evidence="2">
    <location>
        <begin position="897"/>
        <end position="996"/>
    </location>
</feature>
<accession>A0A6F9D6J9</accession>
<dbReference type="AlphaFoldDB" id="A0A6F9D6J9"/>
<sequence length="1080" mass="121051">MSVETAQAPVADSQVGLPSEENHQNASELSVANIPEKQESRESEKVLQEEMIPEELLFALTQSEFCGNQDSKEQLAPVKKNKTPDKLRMALKRGPPANVWHHKGRRTQFKHLTDNPRSLGKGVGTRDISFLYDVTTHQKPRPPAPSKLDKSAVRLDAAQQAGKLAAAGSQLAVPDSIIPEEYHIVKSKAVLGLEYIDESLTTKISDHDQILRVFPSLLPTKRFEVVQLLRTLDALLEKSGVDDEEIEIKGPSQIHNLLELIKKEQNIYDLVFAEVIRQVSVECVERGQLLSKLRQKYADLLNRVPRQIKSLHAEVMAQRSLDRRLTEELLRFKSSISFLTTELQNVREHDQQVTQDAATAEVELAQALKESQTNANLVDEYHDLYEMQRKRLETSVQTLNEEKDLWSSAAYDLSLKVMSVNSLNTAKRLHVSEKAWSKLANHFTVLLSDRDSENLAQMQKHVSTWRELIFHFNQTLESADKKTTNTLTKVKEGLERWTDVFDDSLAASMSDVRSFKIPPKETIQKLYDEVKHWEEILGEDSERFGGGMLLNNQEQLNKMSRETEAWTEIGLIVYRRHKKDGESFPLSETMIQLNSKLHDMLKQLDIRTSGENGVARGMISLQNNLGSWVNKLIMMVHGSESFSDSEWLHLYEKIGDYKAVVEEALENIGSQQKDEDKQNKLDHKRIEVVDMMQEVQDWMKTTLNQIEAEDGKLMVQVNTIHTDMVQWMVQTLLHLAPNHLTSTPTTPSEASMSAWCTLEKLETRGKTITDHLSHFTNYTCQCAGSIVLQTMQEKKDMGEDDAEHEYRDFSRVKREAKEWIHTCEILLNALLPEPVRLLTSDVNKLLAVRDDVTGEESPSTPASRPVTQEGSEAPLKDSKDGGKAALLSVDAAQIKATPAPTTPAAQSSVSPPLTESEEKKEQPVAIETIAGRTPDAKKAAEQTTTEVKSATSSTSELPTRMEVIGTDENVQSSSILPPDSGAVTTSVSRELTPPSSKLTQSAYDAIAQMDQVHDQLLSTEQRAQDAEQKALDLEEELNSANEKIRALEKKVSKMEEVVGSPGSPAAQQATPADKQPDLVS</sequence>
<evidence type="ECO:0000313" key="3">
    <source>
        <dbReference type="EMBL" id="CAB3224803.1"/>
    </source>
</evidence>
<dbReference type="InterPro" id="IPR052845">
    <property type="entry name" value="Axonemal_dynein_LC_domain"/>
</dbReference>
<feature type="compositionally biased region" description="Polar residues" evidence="2">
    <location>
        <begin position="856"/>
        <end position="870"/>
    </location>
</feature>
<keyword evidence="1" id="KW-0175">Coiled coil</keyword>
<feature type="region of interest" description="Disordered" evidence="2">
    <location>
        <begin position="851"/>
        <end position="881"/>
    </location>
</feature>
<feature type="compositionally biased region" description="Basic and acidic residues" evidence="2">
    <location>
        <begin position="36"/>
        <end position="47"/>
    </location>
</feature>
<dbReference type="PANTHER" id="PTHR23052">
    <property type="entry name" value="AXONEMAL DYNEIN LIGHT CHAIN DOMAIN-CONTAINING PROTEIN 1"/>
    <property type="match status" value="1"/>
</dbReference>
<gene>
    <name evidence="3" type="primary">Axdnd1</name>
</gene>
<proteinExistence type="evidence at transcript level"/>